<dbReference type="OrthoDB" id="3256520at2759"/>
<dbReference type="PRINTS" id="PR00413">
    <property type="entry name" value="HADHALOGNASE"/>
</dbReference>
<name>A0A8H7TM37_9HELO</name>
<dbReference type="NCBIfam" id="TIGR01493">
    <property type="entry name" value="HAD-SF-IA-v2"/>
    <property type="match status" value="1"/>
</dbReference>
<dbReference type="Proteomes" id="UP000664132">
    <property type="component" value="Unassembled WGS sequence"/>
</dbReference>
<dbReference type="PANTHER" id="PTHR43316:SF3">
    <property type="entry name" value="HALOACID DEHALOGENASE, TYPE II (AFU_ORTHOLOGUE AFUA_2G07750)-RELATED"/>
    <property type="match status" value="1"/>
</dbReference>
<reference evidence="3" key="1">
    <citation type="submission" date="2021-02" db="EMBL/GenBank/DDBJ databases">
        <title>Genome sequence Cadophora malorum strain M34.</title>
        <authorList>
            <person name="Stefanovic E."/>
            <person name="Vu D."/>
            <person name="Scully C."/>
            <person name="Dijksterhuis J."/>
            <person name="Roader J."/>
            <person name="Houbraken J."/>
        </authorList>
    </citation>
    <scope>NUCLEOTIDE SEQUENCE</scope>
    <source>
        <strain evidence="3">M34</strain>
    </source>
</reference>
<dbReference type="PANTHER" id="PTHR43316">
    <property type="entry name" value="HYDROLASE, HALOACID DELAHOGENASE-RELATED"/>
    <property type="match status" value="1"/>
</dbReference>
<dbReference type="NCBIfam" id="TIGR01428">
    <property type="entry name" value="HAD_type_II"/>
    <property type="match status" value="1"/>
</dbReference>
<protein>
    <recommendedName>
        <fullName evidence="5">Haloacid dehalogenase</fullName>
    </recommendedName>
</protein>
<keyword evidence="4" id="KW-1185">Reference proteome</keyword>
<keyword evidence="2" id="KW-0378">Hydrolase</keyword>
<dbReference type="Pfam" id="PF00702">
    <property type="entry name" value="Hydrolase"/>
    <property type="match status" value="1"/>
</dbReference>
<dbReference type="InterPro" id="IPR006328">
    <property type="entry name" value="2-HAD"/>
</dbReference>
<dbReference type="SFLD" id="SFLDG01129">
    <property type="entry name" value="C1.5:_HAD__Beta-PGM__Phosphata"/>
    <property type="match status" value="1"/>
</dbReference>
<proteinExistence type="inferred from homology"/>
<comment type="caution">
    <text evidence="3">The sequence shown here is derived from an EMBL/GenBank/DDBJ whole genome shotgun (WGS) entry which is preliminary data.</text>
</comment>
<organism evidence="3 4">
    <name type="scientific">Cadophora malorum</name>
    <dbReference type="NCBI Taxonomy" id="108018"/>
    <lineage>
        <taxon>Eukaryota</taxon>
        <taxon>Fungi</taxon>
        <taxon>Dikarya</taxon>
        <taxon>Ascomycota</taxon>
        <taxon>Pezizomycotina</taxon>
        <taxon>Leotiomycetes</taxon>
        <taxon>Helotiales</taxon>
        <taxon>Ploettnerulaceae</taxon>
        <taxon>Cadophora</taxon>
    </lineage>
</organism>
<dbReference type="EMBL" id="JAFJYH010000066">
    <property type="protein sequence ID" value="KAG4421431.1"/>
    <property type="molecule type" value="Genomic_DNA"/>
</dbReference>
<dbReference type="InterPro" id="IPR023214">
    <property type="entry name" value="HAD_sf"/>
</dbReference>
<dbReference type="GO" id="GO:0016791">
    <property type="term" value="F:phosphatase activity"/>
    <property type="evidence" value="ECO:0007669"/>
    <property type="project" value="UniProtKB-ARBA"/>
</dbReference>
<evidence type="ECO:0000313" key="4">
    <source>
        <dbReference type="Proteomes" id="UP000664132"/>
    </source>
</evidence>
<accession>A0A8H7TM37</accession>
<sequence length="253" mass="27432">MASTSEIVIAFDLYGTLLSTESIAKELASHFGDEKAQSIAALWRRFQLEYTWRMNSMDLYKPFSEITNASLKHALAESSVTLSEEYIGSLMKAYDSLGTFPDVPPGLKIISSSPNISAYVFSNGTDSMVSSSVKKSPALSSHASVFKDLITVEEVRAYKPDPKVYQHLLKKVGKEKDAGRVWLVSGNPFDIVGARSVGMQAAWVDRKGGHHGEGGWTDQLGTLAAGGPTIIVDGVEGAVEGIRNWVEDNGSRK</sequence>
<dbReference type="SFLD" id="SFLDS00003">
    <property type="entry name" value="Haloacid_Dehalogenase"/>
    <property type="match status" value="1"/>
</dbReference>
<evidence type="ECO:0000313" key="3">
    <source>
        <dbReference type="EMBL" id="KAG4421431.1"/>
    </source>
</evidence>
<evidence type="ECO:0008006" key="5">
    <source>
        <dbReference type="Google" id="ProtNLM"/>
    </source>
</evidence>
<dbReference type="InterPro" id="IPR006439">
    <property type="entry name" value="HAD-SF_hydro_IA"/>
</dbReference>
<dbReference type="AlphaFoldDB" id="A0A8H7TM37"/>
<evidence type="ECO:0000256" key="1">
    <source>
        <dbReference type="ARBA" id="ARBA00008106"/>
    </source>
</evidence>
<gene>
    <name evidence="3" type="ORF">IFR04_005490</name>
</gene>
<dbReference type="Gene3D" id="1.10.150.240">
    <property type="entry name" value="Putative phosphatase, domain 2"/>
    <property type="match status" value="1"/>
</dbReference>
<dbReference type="SUPFAM" id="SSF56784">
    <property type="entry name" value="HAD-like"/>
    <property type="match status" value="1"/>
</dbReference>
<comment type="similarity">
    <text evidence="1">Belongs to the HAD-like hydrolase superfamily. S-2-haloalkanoic acid dehalogenase family.</text>
</comment>
<evidence type="ECO:0000256" key="2">
    <source>
        <dbReference type="ARBA" id="ARBA00022801"/>
    </source>
</evidence>
<dbReference type="InterPro" id="IPR023198">
    <property type="entry name" value="PGP-like_dom2"/>
</dbReference>
<dbReference type="GO" id="GO:0019120">
    <property type="term" value="F:hydrolase activity, acting on acid halide bonds, in C-halide compounds"/>
    <property type="evidence" value="ECO:0007669"/>
    <property type="project" value="InterPro"/>
</dbReference>
<dbReference type="Gene3D" id="3.40.50.1000">
    <property type="entry name" value="HAD superfamily/HAD-like"/>
    <property type="match status" value="1"/>
</dbReference>
<dbReference type="InterPro" id="IPR036412">
    <property type="entry name" value="HAD-like_sf"/>
</dbReference>
<dbReference type="InterPro" id="IPR051540">
    <property type="entry name" value="S-2-haloacid_dehalogenase"/>
</dbReference>